<dbReference type="SMART" id="SM00382">
    <property type="entry name" value="AAA"/>
    <property type="match status" value="2"/>
</dbReference>
<dbReference type="OrthoDB" id="501320at2"/>
<gene>
    <name evidence="7" type="ORF">GKZ27_04200</name>
</gene>
<keyword evidence="3" id="KW-0547">Nucleotide-binding</keyword>
<feature type="domain" description="ABC transporter" evidence="6">
    <location>
        <begin position="316"/>
        <end position="542"/>
    </location>
</feature>
<dbReference type="InterPro" id="IPR050095">
    <property type="entry name" value="ECF_ABC_transporter_ATP-bd"/>
</dbReference>
<dbReference type="InterPro" id="IPR015856">
    <property type="entry name" value="ABC_transpr_CbiO/EcfA_su"/>
</dbReference>
<evidence type="ECO:0000256" key="4">
    <source>
        <dbReference type="ARBA" id="ARBA00022840"/>
    </source>
</evidence>
<evidence type="ECO:0000256" key="5">
    <source>
        <dbReference type="SAM" id="MobiDB-lite"/>
    </source>
</evidence>
<dbReference type="GO" id="GO:0016887">
    <property type="term" value="F:ATP hydrolysis activity"/>
    <property type="evidence" value="ECO:0007669"/>
    <property type="project" value="InterPro"/>
</dbReference>
<comment type="similarity">
    <text evidence="1">Belongs to the ABC transporter superfamily.</text>
</comment>
<dbReference type="CDD" id="cd03225">
    <property type="entry name" value="ABC_cobalt_CbiO_domain1"/>
    <property type="match status" value="2"/>
</dbReference>
<dbReference type="PROSITE" id="PS00211">
    <property type="entry name" value="ABC_TRANSPORTER_1"/>
    <property type="match status" value="1"/>
</dbReference>
<keyword evidence="8" id="KW-1185">Reference proteome</keyword>
<evidence type="ECO:0000259" key="6">
    <source>
        <dbReference type="PROSITE" id="PS50893"/>
    </source>
</evidence>
<comment type="caution">
    <text evidence="7">The sequence shown here is derived from an EMBL/GenBank/DDBJ whole genome shotgun (WGS) entry which is preliminary data.</text>
</comment>
<dbReference type="InterPro" id="IPR003593">
    <property type="entry name" value="AAA+_ATPase"/>
</dbReference>
<proteinExistence type="inferred from homology"/>
<dbReference type="InterPro" id="IPR017871">
    <property type="entry name" value="ABC_transporter-like_CS"/>
</dbReference>
<evidence type="ECO:0000256" key="3">
    <source>
        <dbReference type="ARBA" id="ARBA00022741"/>
    </source>
</evidence>
<dbReference type="InterPro" id="IPR003439">
    <property type="entry name" value="ABC_transporter-like_ATP-bd"/>
</dbReference>
<dbReference type="GO" id="GO:0042626">
    <property type="term" value="F:ATPase-coupled transmembrane transporter activity"/>
    <property type="evidence" value="ECO:0007669"/>
    <property type="project" value="TreeGrafter"/>
</dbReference>
<dbReference type="Gene3D" id="3.40.50.300">
    <property type="entry name" value="P-loop containing nucleotide triphosphate hydrolases"/>
    <property type="match status" value="2"/>
</dbReference>
<sequence>MALLAFEHLTFTYAGAPSPALCDVGLVVEPGEYVVLAGLSGCGKTTLLRQLKPALAPAGERSGRVLVNGTEVDALPLHGQARTVGFVLQDPDDQIVCDTVLAELAFGLENIGCDRDAMGLRVAEAANFFGMQEWLHRSTASLSGGQKQLLNLAAVMALEPAVLVLDEPTSQLDPVAARSFLALVRRINRELGVTVVMAEHHLEEVLADADRLVVMEGGRIVADGAPRVVGARLCAERHPLGPALPAALQAYEGLRLVAPRGMASADLLPLTVREGRLWLQRQLPADPGSLVAPDPAPGPAPERASQPADTDVPPALALRDVRFRYDRNAPDVLRDLSLTVPTGSLFALVGGNGSGKSTVLKAACGLVRPYRGSVSLFGRKRGRRVADGATTGVALLPQDPTLLFARGTVGAELAEMGADDAAVAAMAEQCHIGGLLGSHPLDLSGGQRQQVALAKLLLADPRLLLLDEPTKGLDVAAKAALATQLTALAARGVTVLLVSHDLEFCARFADAVALLFDGAVVSHGTPRRFFAGARFYTTAANRMARDRIPEALTPEDIVACCREEAAHGA</sequence>
<dbReference type="PROSITE" id="PS50893">
    <property type="entry name" value="ABC_TRANSPORTER_2"/>
    <property type="match status" value="2"/>
</dbReference>
<dbReference type="PANTHER" id="PTHR43553">
    <property type="entry name" value="HEAVY METAL TRANSPORTER"/>
    <property type="match status" value="1"/>
</dbReference>
<dbReference type="GO" id="GO:0005524">
    <property type="term" value="F:ATP binding"/>
    <property type="evidence" value="ECO:0007669"/>
    <property type="project" value="UniProtKB-KW"/>
</dbReference>
<dbReference type="SUPFAM" id="SSF52540">
    <property type="entry name" value="P-loop containing nucleoside triphosphate hydrolases"/>
    <property type="match status" value="2"/>
</dbReference>
<feature type="region of interest" description="Disordered" evidence="5">
    <location>
        <begin position="286"/>
        <end position="312"/>
    </location>
</feature>
<accession>A0A6N8JM85</accession>
<organism evidence="7 8">
    <name type="scientific">Adlercreutzia mucosicola</name>
    <dbReference type="NCBI Taxonomy" id="580026"/>
    <lineage>
        <taxon>Bacteria</taxon>
        <taxon>Bacillati</taxon>
        <taxon>Actinomycetota</taxon>
        <taxon>Coriobacteriia</taxon>
        <taxon>Eggerthellales</taxon>
        <taxon>Eggerthellaceae</taxon>
        <taxon>Adlercreutzia</taxon>
    </lineage>
</organism>
<dbReference type="InterPro" id="IPR027417">
    <property type="entry name" value="P-loop_NTPase"/>
</dbReference>
<dbReference type="EMBL" id="WSRR01000006">
    <property type="protein sequence ID" value="MVX60662.1"/>
    <property type="molecule type" value="Genomic_DNA"/>
</dbReference>
<name>A0A6N8JM85_9ACTN</name>
<dbReference type="Proteomes" id="UP000463388">
    <property type="component" value="Unassembled WGS sequence"/>
</dbReference>
<protein>
    <submittedName>
        <fullName evidence="7">ATP-binding cassette domain-containing protein</fullName>
    </submittedName>
</protein>
<evidence type="ECO:0000256" key="2">
    <source>
        <dbReference type="ARBA" id="ARBA00022448"/>
    </source>
</evidence>
<reference evidence="7 8" key="1">
    <citation type="submission" date="2019-12" db="EMBL/GenBank/DDBJ databases">
        <title>Microbes associate with the intestines of laboratory mice.</title>
        <authorList>
            <person name="Navarre W."/>
            <person name="Wong E."/>
        </authorList>
    </citation>
    <scope>NUCLEOTIDE SEQUENCE [LARGE SCALE GENOMIC DNA]</scope>
    <source>
        <strain evidence="7 8">NM66_B29</strain>
    </source>
</reference>
<dbReference type="GO" id="GO:0043190">
    <property type="term" value="C:ATP-binding cassette (ABC) transporter complex"/>
    <property type="evidence" value="ECO:0007669"/>
    <property type="project" value="TreeGrafter"/>
</dbReference>
<evidence type="ECO:0000313" key="7">
    <source>
        <dbReference type="EMBL" id="MVX60662.1"/>
    </source>
</evidence>
<dbReference type="RefSeq" id="WP_160345277.1">
    <property type="nucleotide sequence ID" value="NZ_WSRR01000006.1"/>
</dbReference>
<dbReference type="AlphaFoldDB" id="A0A6N8JM85"/>
<feature type="domain" description="ABC transporter" evidence="6">
    <location>
        <begin position="4"/>
        <end position="242"/>
    </location>
</feature>
<keyword evidence="4 7" id="KW-0067">ATP-binding</keyword>
<evidence type="ECO:0000256" key="1">
    <source>
        <dbReference type="ARBA" id="ARBA00005417"/>
    </source>
</evidence>
<dbReference type="Pfam" id="PF00005">
    <property type="entry name" value="ABC_tran"/>
    <property type="match status" value="2"/>
</dbReference>
<keyword evidence="2" id="KW-0813">Transport</keyword>
<evidence type="ECO:0000313" key="8">
    <source>
        <dbReference type="Proteomes" id="UP000463388"/>
    </source>
</evidence>